<gene>
    <name evidence="2" type="ORF">B0H15DRAFT_872491</name>
</gene>
<evidence type="ECO:0000256" key="1">
    <source>
        <dbReference type="SAM" id="Phobius"/>
    </source>
</evidence>
<accession>A0AAD6XHJ8</accession>
<reference evidence="2" key="1">
    <citation type="submission" date="2023-03" db="EMBL/GenBank/DDBJ databases">
        <title>Massive genome expansion in bonnet fungi (Mycena s.s.) driven by repeated elements and novel gene families across ecological guilds.</title>
        <authorList>
            <consortium name="Lawrence Berkeley National Laboratory"/>
            <person name="Harder C.B."/>
            <person name="Miyauchi S."/>
            <person name="Viragh M."/>
            <person name="Kuo A."/>
            <person name="Thoen E."/>
            <person name="Andreopoulos B."/>
            <person name="Lu D."/>
            <person name="Skrede I."/>
            <person name="Drula E."/>
            <person name="Henrissat B."/>
            <person name="Morin E."/>
            <person name="Kohler A."/>
            <person name="Barry K."/>
            <person name="LaButti K."/>
            <person name="Morin E."/>
            <person name="Salamov A."/>
            <person name="Lipzen A."/>
            <person name="Mereny Z."/>
            <person name="Hegedus B."/>
            <person name="Baldrian P."/>
            <person name="Stursova M."/>
            <person name="Weitz H."/>
            <person name="Taylor A."/>
            <person name="Grigoriev I.V."/>
            <person name="Nagy L.G."/>
            <person name="Martin F."/>
            <person name="Kauserud H."/>
        </authorList>
    </citation>
    <scope>NUCLEOTIDE SEQUENCE</scope>
    <source>
        <strain evidence="2">CBHHK173m</strain>
    </source>
</reference>
<evidence type="ECO:0000313" key="3">
    <source>
        <dbReference type="Proteomes" id="UP001222325"/>
    </source>
</evidence>
<dbReference type="EMBL" id="JARJCN010000167">
    <property type="protein sequence ID" value="KAJ7065973.1"/>
    <property type="molecule type" value="Genomic_DNA"/>
</dbReference>
<keyword evidence="3" id="KW-1185">Reference proteome</keyword>
<feature type="transmembrane region" description="Helical" evidence="1">
    <location>
        <begin position="45"/>
        <end position="64"/>
    </location>
</feature>
<keyword evidence="1" id="KW-1133">Transmembrane helix</keyword>
<sequence length="209" mass="21787">MLCSSCYMKPNTTSEVPFPPNPSLSSQLGSSGHSIMNPAQFLTHAVAYALVAISIPLATAAAVAPADWKFSLGWNGTVLPSSAIGIPLGPAVPPSGVAFTPPKPASGAAVQPHIGTPGGIFICIDTHWRGGCGYAVFPFECILLKSPYVASISSIGPDPGVSCWTYMSGDCNPDNARWQFQFPGDDTGGLGDPGTPWNDKITSFWCMPN</sequence>
<organism evidence="2 3">
    <name type="scientific">Mycena belliarum</name>
    <dbReference type="NCBI Taxonomy" id="1033014"/>
    <lineage>
        <taxon>Eukaryota</taxon>
        <taxon>Fungi</taxon>
        <taxon>Dikarya</taxon>
        <taxon>Basidiomycota</taxon>
        <taxon>Agaricomycotina</taxon>
        <taxon>Agaricomycetes</taxon>
        <taxon>Agaricomycetidae</taxon>
        <taxon>Agaricales</taxon>
        <taxon>Marasmiineae</taxon>
        <taxon>Mycenaceae</taxon>
        <taxon>Mycena</taxon>
    </lineage>
</organism>
<dbReference type="Proteomes" id="UP001222325">
    <property type="component" value="Unassembled WGS sequence"/>
</dbReference>
<comment type="caution">
    <text evidence="2">The sequence shown here is derived from an EMBL/GenBank/DDBJ whole genome shotgun (WGS) entry which is preliminary data.</text>
</comment>
<proteinExistence type="predicted"/>
<keyword evidence="1" id="KW-0812">Transmembrane</keyword>
<evidence type="ECO:0000313" key="2">
    <source>
        <dbReference type="EMBL" id="KAJ7065973.1"/>
    </source>
</evidence>
<keyword evidence="1" id="KW-0472">Membrane</keyword>
<dbReference type="AlphaFoldDB" id="A0AAD6XHJ8"/>
<protein>
    <submittedName>
        <fullName evidence="2">Uncharacterized protein</fullName>
    </submittedName>
</protein>
<name>A0AAD6XHJ8_9AGAR</name>